<name>A0A940MRM0_9PROT</name>
<comment type="caution">
    <text evidence="1">The sequence shown here is derived from an EMBL/GenBank/DDBJ whole genome shotgun (WGS) entry which is preliminary data.</text>
</comment>
<dbReference type="InterPro" id="IPR045290">
    <property type="entry name" value="MOC1-like"/>
</dbReference>
<protein>
    <submittedName>
        <fullName evidence="1">Uncharacterized protein</fullName>
    </submittedName>
</protein>
<dbReference type="EMBL" id="JAGIZA010000003">
    <property type="protein sequence ID" value="MBP0492199.1"/>
    <property type="molecule type" value="Genomic_DNA"/>
</dbReference>
<gene>
    <name evidence="1" type="ORF">J5Y10_05335</name>
</gene>
<dbReference type="GO" id="GO:0008821">
    <property type="term" value="F:crossover junction DNA endonuclease activity"/>
    <property type="evidence" value="ECO:0007669"/>
    <property type="project" value="InterPro"/>
</dbReference>
<dbReference type="PANTHER" id="PTHR36015">
    <property type="entry name" value="HOLLIDAY JUNCTION RESOLVASE MOC1, CHLOROPLASTIC-RELATED"/>
    <property type="match status" value="1"/>
</dbReference>
<organism evidence="1 2">
    <name type="scientific">Roseomonas indoligenes</name>
    <dbReference type="NCBI Taxonomy" id="2820811"/>
    <lineage>
        <taxon>Bacteria</taxon>
        <taxon>Pseudomonadati</taxon>
        <taxon>Pseudomonadota</taxon>
        <taxon>Alphaproteobacteria</taxon>
        <taxon>Acetobacterales</taxon>
        <taxon>Roseomonadaceae</taxon>
        <taxon>Roseomonas</taxon>
    </lineage>
</organism>
<proteinExistence type="predicted"/>
<keyword evidence="2" id="KW-1185">Reference proteome</keyword>
<dbReference type="PANTHER" id="PTHR36015:SF6">
    <property type="entry name" value="HOLLIDAY JUNCTION RESOLVASE MOC1, CHLOROPLASTIC-RELATED"/>
    <property type="match status" value="1"/>
</dbReference>
<sequence length="148" mass="15778">MTDDGHLVEVRDLPTVKIKVGEGKRTRLVPSVLAAFLRERSVVHAFLEDVGPMPNDGAVQSFNLGRSFGQIEGALAAAGLAYTMVRPQVWKRDLSLGRDKSASRARACQLWPGAAASFARVKDDGRAEAALIALHGSGRMHGLAAFAA</sequence>
<evidence type="ECO:0000313" key="1">
    <source>
        <dbReference type="EMBL" id="MBP0492199.1"/>
    </source>
</evidence>
<dbReference type="RefSeq" id="WP_209371570.1">
    <property type="nucleotide sequence ID" value="NZ_JAGIZA010000003.1"/>
</dbReference>
<dbReference type="AlphaFoldDB" id="A0A940MRM0"/>
<dbReference type="CDD" id="cd22992">
    <property type="entry name" value="MOC1"/>
    <property type="match status" value="1"/>
</dbReference>
<accession>A0A940MRM0</accession>
<dbReference type="Proteomes" id="UP000677537">
    <property type="component" value="Unassembled WGS sequence"/>
</dbReference>
<reference evidence="1" key="1">
    <citation type="submission" date="2021-03" db="EMBL/GenBank/DDBJ databases">
        <authorList>
            <person name="So Y."/>
        </authorList>
    </citation>
    <scope>NUCLEOTIDE SEQUENCE</scope>
    <source>
        <strain evidence="1">SG15</strain>
    </source>
</reference>
<evidence type="ECO:0000313" key="2">
    <source>
        <dbReference type="Proteomes" id="UP000677537"/>
    </source>
</evidence>